<sequence>MNPSKEQEQPQLSLATLVLAGSYNDNGWIRAVELERGHLPRPVTSDALNKFREVLLVSIEANRGHDRRIEAFIRERQMIDTILQLLETTTLESASAVFDSAHRLSRLTGRIRTHLLM</sequence>
<evidence type="ECO:0000313" key="2">
    <source>
        <dbReference type="Proteomes" id="UP000176854"/>
    </source>
</evidence>
<organism evidence="1 2">
    <name type="scientific">Candidatus Gottesmanbacteria bacterium RBG_16_43_7</name>
    <dbReference type="NCBI Taxonomy" id="1798373"/>
    <lineage>
        <taxon>Bacteria</taxon>
        <taxon>Candidatus Gottesmaniibacteriota</taxon>
    </lineage>
</organism>
<name>A0A1F5Z7M0_9BACT</name>
<proteinExistence type="predicted"/>
<reference evidence="1 2" key="1">
    <citation type="journal article" date="2016" name="Nat. Commun.">
        <title>Thousands of microbial genomes shed light on interconnected biogeochemical processes in an aquifer system.</title>
        <authorList>
            <person name="Anantharaman K."/>
            <person name="Brown C.T."/>
            <person name="Hug L.A."/>
            <person name="Sharon I."/>
            <person name="Castelle C.J."/>
            <person name="Probst A.J."/>
            <person name="Thomas B.C."/>
            <person name="Singh A."/>
            <person name="Wilkins M.J."/>
            <person name="Karaoz U."/>
            <person name="Brodie E.L."/>
            <person name="Williams K.H."/>
            <person name="Hubbard S.S."/>
            <person name="Banfield J.F."/>
        </authorList>
    </citation>
    <scope>NUCLEOTIDE SEQUENCE [LARGE SCALE GENOMIC DNA]</scope>
</reference>
<dbReference type="AlphaFoldDB" id="A0A1F5Z7M0"/>
<dbReference type="Proteomes" id="UP000176854">
    <property type="component" value="Unassembled WGS sequence"/>
</dbReference>
<comment type="caution">
    <text evidence="1">The sequence shown here is derived from an EMBL/GenBank/DDBJ whole genome shotgun (WGS) entry which is preliminary data.</text>
</comment>
<dbReference type="EMBL" id="MFJC01000066">
    <property type="protein sequence ID" value="OGG08449.1"/>
    <property type="molecule type" value="Genomic_DNA"/>
</dbReference>
<accession>A0A1F5Z7M0</accession>
<protein>
    <submittedName>
        <fullName evidence="1">Uncharacterized protein</fullName>
    </submittedName>
</protein>
<evidence type="ECO:0000313" key="1">
    <source>
        <dbReference type="EMBL" id="OGG08449.1"/>
    </source>
</evidence>
<gene>
    <name evidence="1" type="ORF">A2154_04720</name>
</gene>